<feature type="region of interest" description="Disordered" evidence="1">
    <location>
        <begin position="15"/>
        <end position="50"/>
    </location>
</feature>
<dbReference type="EMBL" id="JACBAD010001998">
    <property type="protein sequence ID" value="KAF7123002.1"/>
    <property type="molecule type" value="Genomic_DNA"/>
</dbReference>
<feature type="region of interest" description="Disordered" evidence="1">
    <location>
        <begin position="178"/>
        <end position="215"/>
    </location>
</feature>
<name>A0A8H6PAY7_9EURO</name>
<dbReference type="Proteomes" id="UP000662466">
    <property type="component" value="Unassembled WGS sequence"/>
</dbReference>
<evidence type="ECO:0000313" key="2">
    <source>
        <dbReference type="EMBL" id="KAF7123002.1"/>
    </source>
</evidence>
<keyword evidence="4" id="KW-1185">Reference proteome</keyword>
<feature type="region of interest" description="Disordered" evidence="1">
    <location>
        <begin position="119"/>
        <end position="148"/>
    </location>
</feature>
<feature type="region of interest" description="Disordered" evidence="1">
    <location>
        <begin position="246"/>
        <end position="265"/>
    </location>
</feature>
<dbReference type="AlphaFoldDB" id="A0A8H6PAY7"/>
<organism evidence="2 4">
    <name type="scientific">Aspergillus hiratsukae</name>
    <dbReference type="NCBI Taxonomy" id="1194566"/>
    <lineage>
        <taxon>Eukaryota</taxon>
        <taxon>Fungi</taxon>
        <taxon>Dikarya</taxon>
        <taxon>Ascomycota</taxon>
        <taxon>Pezizomycotina</taxon>
        <taxon>Eurotiomycetes</taxon>
        <taxon>Eurotiomycetidae</taxon>
        <taxon>Eurotiales</taxon>
        <taxon>Aspergillaceae</taxon>
        <taxon>Aspergillus</taxon>
        <taxon>Aspergillus subgen. Fumigati</taxon>
    </lineage>
</organism>
<evidence type="ECO:0000313" key="3">
    <source>
        <dbReference type="EMBL" id="KAF7164179.1"/>
    </source>
</evidence>
<feature type="compositionally biased region" description="Basic and acidic residues" evidence="1">
    <location>
        <begin position="199"/>
        <end position="208"/>
    </location>
</feature>
<dbReference type="EMBL" id="JACBAF010002195">
    <property type="protein sequence ID" value="KAF7164179.1"/>
    <property type="molecule type" value="Genomic_DNA"/>
</dbReference>
<gene>
    <name evidence="2" type="ORF">CNMCM5793_001178</name>
    <name evidence="3" type="ORF">CNMCM6106_000794</name>
</gene>
<reference evidence="2" key="1">
    <citation type="submission" date="2020-06" db="EMBL/GenBank/DDBJ databases">
        <title>Draft genome sequences of strains closely related to Aspergillus parafelis and Aspergillus hiratsukae.</title>
        <authorList>
            <person name="Dos Santos R.A.C."/>
            <person name="Rivero-Menendez O."/>
            <person name="Steenwyk J.L."/>
            <person name="Mead M.E."/>
            <person name="Goldman G.H."/>
            <person name="Alastruey-Izquierdo A."/>
            <person name="Rokas A."/>
        </authorList>
    </citation>
    <scope>NUCLEOTIDE SEQUENCE</scope>
    <source>
        <strain evidence="2">CNM-CM5793</strain>
        <strain evidence="3">CNM-CM6106</strain>
    </source>
</reference>
<protein>
    <submittedName>
        <fullName evidence="2">Uncharacterized protein</fullName>
    </submittedName>
</protein>
<accession>A0A8H6PAY7</accession>
<comment type="caution">
    <text evidence="2">The sequence shown here is derived from an EMBL/GenBank/DDBJ whole genome shotgun (WGS) entry which is preliminary data.</text>
</comment>
<evidence type="ECO:0000256" key="1">
    <source>
        <dbReference type="SAM" id="MobiDB-lite"/>
    </source>
</evidence>
<dbReference type="Proteomes" id="UP000630445">
    <property type="component" value="Unassembled WGS sequence"/>
</dbReference>
<proteinExistence type="predicted"/>
<sequence length="323" mass="35827">MDLISSIFPCVQRRKSLKRPAQEQNGVQAESEASNASTAVSRTMASKTSQRMSVRIVEAVDSQTTICPDSEEPVNDHDGHGLRETLISHGESRDADAAWEKEKDGNVRVIHMDLSDTPTATATHRQEQGPAPGKEPQIPTLPLPPKATKLPEVKSRMIENIPEEDDDEYFAHADNTSSFEEQLPTEKSSQEQESETETETPRDADAKRSSTWRESSRKSLVDIITLLQSTTSNNINTLRVHSLKWPLPPRSPHRPRPSTALSCRSSSSFSSAVTATVEFEKPNPITKKERRMGAAILPTIRLGPRKWSDDGVDNVNNKGPLFE</sequence>
<feature type="compositionally biased region" description="Polar residues" evidence="1">
    <location>
        <begin position="22"/>
        <end position="50"/>
    </location>
</feature>
<evidence type="ECO:0000313" key="4">
    <source>
        <dbReference type="Proteomes" id="UP000630445"/>
    </source>
</evidence>
<dbReference type="OrthoDB" id="4506787at2759"/>